<keyword evidence="1" id="KW-1133">Transmembrane helix</keyword>
<name>A0AA48M3T0_9ZZZZ</name>
<keyword evidence="1" id="KW-0472">Membrane</keyword>
<reference evidence="2" key="1">
    <citation type="submission" date="2023-07" db="EMBL/GenBank/DDBJ databases">
        <authorList>
            <person name="Pelsma A.J. K."/>
        </authorList>
    </citation>
    <scope>NUCLEOTIDE SEQUENCE</scope>
</reference>
<feature type="transmembrane region" description="Helical" evidence="1">
    <location>
        <begin position="203"/>
        <end position="224"/>
    </location>
</feature>
<evidence type="ECO:0000313" key="2">
    <source>
        <dbReference type="EMBL" id="CAJ0883127.1"/>
    </source>
</evidence>
<feature type="transmembrane region" description="Helical" evidence="1">
    <location>
        <begin position="137"/>
        <end position="158"/>
    </location>
</feature>
<gene>
    <name evidence="2" type="ORF">AMST5_03403</name>
</gene>
<dbReference type="EMBL" id="OY288114">
    <property type="protein sequence ID" value="CAJ0883127.1"/>
    <property type="molecule type" value="Genomic_DNA"/>
</dbReference>
<organism evidence="2">
    <name type="scientific">freshwater sediment metagenome</name>
    <dbReference type="NCBI Taxonomy" id="556182"/>
    <lineage>
        <taxon>unclassified sequences</taxon>
        <taxon>metagenomes</taxon>
        <taxon>ecological metagenomes</taxon>
    </lineage>
</organism>
<feature type="transmembrane region" description="Helical" evidence="1">
    <location>
        <begin position="93"/>
        <end position="117"/>
    </location>
</feature>
<evidence type="ECO:0000256" key="1">
    <source>
        <dbReference type="SAM" id="Phobius"/>
    </source>
</evidence>
<feature type="transmembrane region" description="Helical" evidence="1">
    <location>
        <begin position="51"/>
        <end position="73"/>
    </location>
</feature>
<protein>
    <submittedName>
        <fullName evidence="2">Uncharacterized protein</fullName>
    </submittedName>
</protein>
<sequence>MGFVGLVAERFWHYAEGAFRSVRGALIFATNPKFYVSSARPSLRSLPINSYFLFGGYSFLACFVITLWQFTVFPRLPIPVLIRSQHLGWSGSFYLALAALVLSFTALIFTLVVSFLIDLRLLKWFKNQQVNRTFDALVGGVAVGLAQIFMSGALAHIMGKRWPACWEREASELTLACRAITNLIPASFADVLPAWYITDYTFVLFFIGFFICGIVPAITADLVLRRLSLDTPRIKEPPRAVIERRTYTNAI</sequence>
<keyword evidence="1" id="KW-0812">Transmembrane</keyword>
<accession>A0AA48M3T0</accession>
<proteinExistence type="predicted"/>
<dbReference type="AlphaFoldDB" id="A0AA48M3T0"/>